<sequence>MVSSLVPVLSSTISRLNFLPKPSFYHSLRALSLTTLQFNFKETRPTLSPPNSSLNSSSSLLSMSNLSSPKPQNENPETVSDNLVILGIETSCDDTAAAVRSSGEILSQVVSSQVVQDALDKANVKETDLSAVAVTIGPGLSLCLRVGVQKARKIAGTFNLPIVGVHHMEAHALVARLTERELQFPFMALLISGGHNLLILARDLGQYIQLGTTIDDAIGEAYDKTAKWLGLDLRRSGGPAVEELAQEGDAESVKFSVPMKQHKDCNFSYAGLKTQVRLAIASKNINAEIPISSASSEDRCSRSDIAASFQRVAVLHLEERCERAIEWALKIDPSIKYLVISLSLSLSHTLVASNQYVRARLNHVVTKNGLQLVCPPPSLLYRVMVAWTGIEHFRVGRFDPPPPADEAEDTVLDLRPRWPLGDEYAEGKNLQISESEASEILKAASHCGRLDNSDGSHAIVTGAQTAWDMFHEEDLSRCITTSCADLDNILGGGINCKEVTEIGGVPGIGKTQLGIQLAVNVQIPVDCGGLGGKAIYIDTEGSFMVERALQIAEACVEDVLEYRSLRKNFQACQVQMQPKDFLNNILYFRICSYTEQIAVINYLEKFISEHKDVKVVIIDSVTFHFRQDFEDMALRTRLLSGIALKLMKLSKKYSLAVVLLNQVTTKYSDGSFHLTLALGDSWSHACTNRLILYWNGNERYAYIDKSPSLRSASAPYSVTGKAILSRSTTHPHGSSNPPPPSDHRLSLPTFSLPTFSGLKSSSLPTTAATASGRRLTSRRRAIRASAAVETLDKTETALVDKSVNTIRFLSIDAVEKANSGHPGLPMGCAPMGHILYDEIMRYNPKNPFWFNRDRFVLSAGHGCMLQYALLHLAGYDSVQEEDLKGFRQWGSKTPGHPENFETPGVEVTTGPLGQGIANAVGLALAERHLAARFNKPDSEIVDHYTYVILGDGCQMEGIANEACSLAGHWGLGKLIAFYDDNHISIDGDTEIAFTECVNTRFEGLGWHVIWVKNGNTGYDEIRAAIKEAKTVTDKPTLIKVTTTIGFGSPNKANSYSVHGSALGAKEVDATRKNLGWPYEPFHVPEDVKKHWSRHVPEGAALEAEWNAKFAEYEKKYKEEAAELKSIISGELPAGWEKAFPTYTPESPADATRNLSQQCLNALAKVLPGFLGGSADLASSNMTLLKMFGDFQKNTPEERNLRFGVREHGMGAICNGIAHHTPGIIPYCATFFVFTDYMRAAIRISALSEAGVIYVMTHDSIGLGEDGPTHQPIEHLASFRAMPNVLMLRPADGNETAGAYKVAVLNRKRPSILALSRQKLSHLPGTSVEGVEKGGYTVSDNSSGNKPDVILMGTGSELEIASKAADELRKEGKAVRVVSFVSWELFDEQSDAYKESVLPAAVTARVSIEAGSTFGWAKHIGSKGKAIGIDRFGASAPAGKIYKEFGITAEAVIAAAKSLC</sequence>
<organism evidence="1 2">
    <name type="scientific">Camellia lanceoleosa</name>
    <dbReference type="NCBI Taxonomy" id="1840588"/>
    <lineage>
        <taxon>Eukaryota</taxon>
        <taxon>Viridiplantae</taxon>
        <taxon>Streptophyta</taxon>
        <taxon>Embryophyta</taxon>
        <taxon>Tracheophyta</taxon>
        <taxon>Spermatophyta</taxon>
        <taxon>Magnoliopsida</taxon>
        <taxon>eudicotyledons</taxon>
        <taxon>Gunneridae</taxon>
        <taxon>Pentapetalae</taxon>
        <taxon>asterids</taxon>
        <taxon>Ericales</taxon>
        <taxon>Theaceae</taxon>
        <taxon>Camellia</taxon>
    </lineage>
</organism>
<reference evidence="1 2" key="1">
    <citation type="journal article" date="2022" name="Plant J.">
        <title>Chromosome-level genome of Camellia lanceoleosa provides a valuable resource for understanding genome evolution and self-incompatibility.</title>
        <authorList>
            <person name="Gong W."/>
            <person name="Xiao S."/>
            <person name="Wang L."/>
            <person name="Liao Z."/>
            <person name="Chang Y."/>
            <person name="Mo W."/>
            <person name="Hu G."/>
            <person name="Li W."/>
            <person name="Zhao G."/>
            <person name="Zhu H."/>
            <person name="Hu X."/>
            <person name="Ji K."/>
            <person name="Xiang X."/>
            <person name="Song Q."/>
            <person name="Yuan D."/>
            <person name="Jin S."/>
            <person name="Zhang L."/>
        </authorList>
    </citation>
    <scope>NUCLEOTIDE SEQUENCE [LARGE SCALE GENOMIC DNA]</scope>
    <source>
        <strain evidence="1">SQ_2022a</strain>
    </source>
</reference>
<keyword evidence="2" id="KW-1185">Reference proteome</keyword>
<evidence type="ECO:0000313" key="2">
    <source>
        <dbReference type="Proteomes" id="UP001060215"/>
    </source>
</evidence>
<evidence type="ECO:0000313" key="1">
    <source>
        <dbReference type="EMBL" id="KAI8026127.1"/>
    </source>
</evidence>
<gene>
    <name evidence="1" type="ORF">LOK49_LG02G00620</name>
</gene>
<name>A0ACC0IMJ8_9ERIC</name>
<accession>A0ACC0IMJ8</accession>
<dbReference type="EMBL" id="CM045760">
    <property type="protein sequence ID" value="KAI8026127.1"/>
    <property type="molecule type" value="Genomic_DNA"/>
</dbReference>
<proteinExistence type="predicted"/>
<comment type="caution">
    <text evidence="1">The sequence shown here is derived from an EMBL/GenBank/DDBJ whole genome shotgun (WGS) entry which is preliminary data.</text>
</comment>
<protein>
    <submittedName>
        <fullName evidence="1">Uncharacterized protein</fullName>
    </submittedName>
</protein>
<dbReference type="Proteomes" id="UP001060215">
    <property type="component" value="Chromosome 3"/>
</dbReference>